<dbReference type="STRING" id="561180.BIFGAL_03091"/>
<dbReference type="Pfam" id="PF08455">
    <property type="entry name" value="SNF2_assoc"/>
    <property type="match status" value="1"/>
</dbReference>
<dbReference type="SUPFAM" id="SSF52540">
    <property type="entry name" value="P-loop containing nucleoside triphosphate hydrolases"/>
    <property type="match status" value="2"/>
</dbReference>
<dbReference type="eggNOG" id="COG0553">
    <property type="taxonomic scope" value="Bacteria"/>
</dbReference>
<dbReference type="PROSITE" id="PS51194">
    <property type="entry name" value="HELICASE_CTER"/>
    <property type="match status" value="1"/>
</dbReference>
<dbReference type="RefSeq" id="WP_006294517.1">
    <property type="nucleotide sequence ID" value="NZ_ABXB03000002.1"/>
</dbReference>
<dbReference type="InterPro" id="IPR038718">
    <property type="entry name" value="SNF2-like_sf"/>
</dbReference>
<dbReference type="EMBL" id="ABXB03000002">
    <property type="protein sequence ID" value="EFA22988.1"/>
    <property type="molecule type" value="Genomic_DNA"/>
</dbReference>
<dbReference type="SMART" id="SM00487">
    <property type="entry name" value="DEXDc"/>
    <property type="match status" value="1"/>
</dbReference>
<feature type="compositionally biased region" description="Basic residues" evidence="2">
    <location>
        <begin position="28"/>
        <end position="44"/>
    </location>
</feature>
<dbReference type="InterPro" id="IPR014001">
    <property type="entry name" value="Helicase_ATP-bd"/>
</dbReference>
<dbReference type="GO" id="GO:0016787">
    <property type="term" value="F:hydrolase activity"/>
    <property type="evidence" value="ECO:0007669"/>
    <property type="project" value="UniProtKB-KW"/>
</dbReference>
<evidence type="ECO:0000259" key="3">
    <source>
        <dbReference type="PROSITE" id="PS51192"/>
    </source>
</evidence>
<dbReference type="PROSITE" id="PS51192">
    <property type="entry name" value="HELICASE_ATP_BIND_1"/>
    <property type="match status" value="1"/>
</dbReference>
<evidence type="ECO:0000313" key="5">
    <source>
        <dbReference type="EMBL" id="EFA22988.1"/>
    </source>
</evidence>
<protein>
    <submittedName>
        <fullName evidence="5">SNF2 family N-terminal domain protein</fullName>
    </submittedName>
    <submittedName>
        <fullName evidence="6">SNF2 family protein</fullName>
        <ecNumber evidence="6">3.6.4.12</ecNumber>
    </submittedName>
</protein>
<name>D1NTD4_9BIFI</name>
<proteinExistence type="predicted"/>
<feature type="domain" description="Helicase ATP-binding" evidence="3">
    <location>
        <begin position="768"/>
        <end position="936"/>
    </location>
</feature>
<dbReference type="CDD" id="cd18793">
    <property type="entry name" value="SF2_C_SNF"/>
    <property type="match status" value="1"/>
</dbReference>
<evidence type="ECO:0000313" key="6">
    <source>
        <dbReference type="EMBL" id="KFI57694.1"/>
    </source>
</evidence>
<feature type="region of interest" description="Disordered" evidence="2">
    <location>
        <begin position="1"/>
        <end position="55"/>
    </location>
</feature>
<dbReference type="SMART" id="SM00490">
    <property type="entry name" value="HELICc"/>
    <property type="match status" value="1"/>
</dbReference>
<keyword evidence="8" id="KW-1185">Reference proteome</keyword>
<dbReference type="Pfam" id="PF00271">
    <property type="entry name" value="Helicase_C"/>
    <property type="match status" value="1"/>
</dbReference>
<reference evidence="5 7" key="1">
    <citation type="submission" date="2009-11" db="EMBL/GenBank/DDBJ databases">
        <authorList>
            <person name="Weinstock G."/>
            <person name="Sodergren E."/>
            <person name="Clifton S."/>
            <person name="Fulton L."/>
            <person name="Fulton B."/>
            <person name="Courtney L."/>
            <person name="Fronick C."/>
            <person name="Harrison M."/>
            <person name="Strong C."/>
            <person name="Farmer C."/>
            <person name="Delahaunty K."/>
            <person name="Markovic C."/>
            <person name="Hall O."/>
            <person name="Minx P."/>
            <person name="Tomlinson C."/>
            <person name="Mitreva M."/>
            <person name="Nelson J."/>
            <person name="Hou S."/>
            <person name="Wollam A."/>
            <person name="Pepin K.H."/>
            <person name="Johnson M."/>
            <person name="Bhonagiri V."/>
            <person name="Nash W.E."/>
            <person name="Warren W."/>
            <person name="Chinwalla A."/>
            <person name="Mardis E.R."/>
            <person name="Wilson R.K."/>
        </authorList>
    </citation>
    <scope>NUCLEOTIDE SEQUENCE [LARGE SCALE GENOMIC DNA]</scope>
    <source>
        <strain evidence="5 7">DSM 20093</strain>
    </source>
</reference>
<comment type="caution">
    <text evidence="5">The sequence shown here is derived from an EMBL/GenBank/DDBJ whole genome shotgun (WGS) entry which is preliminary data.</text>
</comment>
<dbReference type="Pfam" id="PF00176">
    <property type="entry name" value="SNF2-rel_dom"/>
    <property type="match status" value="1"/>
</dbReference>
<organism evidence="5 7">
    <name type="scientific">Bifidobacterium gallicum DSM 20093 = LMG 11596</name>
    <dbReference type="NCBI Taxonomy" id="561180"/>
    <lineage>
        <taxon>Bacteria</taxon>
        <taxon>Bacillati</taxon>
        <taxon>Actinomycetota</taxon>
        <taxon>Actinomycetes</taxon>
        <taxon>Bifidobacteriales</taxon>
        <taxon>Bifidobacteriaceae</taxon>
        <taxon>Bifidobacterium</taxon>
    </lineage>
</organism>
<reference evidence="6 8" key="2">
    <citation type="submission" date="2014-03" db="EMBL/GenBank/DDBJ databases">
        <title>Genomics of Bifidobacteria.</title>
        <authorList>
            <person name="Ventura M."/>
            <person name="Milani C."/>
            <person name="Lugli G.A."/>
        </authorList>
    </citation>
    <scope>NUCLEOTIDE SEQUENCE [LARGE SCALE GENOMIC DNA]</scope>
    <source>
        <strain evidence="6 8">LMG 11596</strain>
    </source>
</reference>
<sequence>MDNFTYEPADDMDDTPYGLSRHRADQRRQRRSRLGAPKRGRHRAGSTSDDLDGMDGIDIMEETDGMAEPWDTDESAIDVDDDRAFGGVHDVDPVTGADRALHTDMPAVQDGDDGIWSDPEFMRAVAQLRAVTPPQRSQDRMHRRRTGRRMHGEAQVPRAVPSSPWLASLMASADADRPDTVAELQETFMRHSTMGGYLVHSAANAAHAVPDEPLRLRVELDAPSGDDDDIHWAFRLQVYVQGRWYRIQKIPTLMRALRKGLRYRFGAKWEFVPKRSMFASHDQQLITVLTDICRAYTAANDASFRNDFYGMARVPYNRICISLGQLMALLTALMHSGDELTVTDPRYRQTEPQSTRITGTDTDGPLQFADLGFTFSALDAAGAPLEPDPHSDDDAHATLPAAYTLTRDLTVLDGCSDDHHAFLLVSTRDGLLRFVHTPPFDMTALDVLKQLGSTIGPLVIGQADFAHFAQSITPVLTAFGQGVSVPAPLQARSSAPCRLAFYLDRSDDGLIVCETFAEYDGQRFDVFAEHMAFGPSAITPQVRVMRNETAEEFARQVTGVYFHTPYPVSRPGSASIPVPADAPRCAPYLDIDSSGELLTLLNEGIDALRSVGDVFTTDKVTGFMREKPAHVRLGLSVTSDLVRVTPMADEIDESEVAAILDSYRKRKTYHRLADGTFMRLDSPDIAQANALVERYHLSLSALANGQASVPAVQAFLLDGEDEDLIEQAPSFRDYIGDVKVVDPQRYVVPAALHATLRPYQLEGYRWLRTLMDKHLGGILADDMGLGKTVQMISVLVDATAREQQESIQEQRQPDPCLVVCPASLVYNWARELRNFAPDLPVSVVAGAKAQRRKQYADLTGVVVTSYDVFRLDIDDLADQRWLVMVLDEAQAIKNPATKIAQAVKRAQARHRFALTGTPIENRLSELWSIFDFLMPGFLGSYRSFRDTYEKPMLDGRDDVAQRLHHAVRPFILRRLKRDVLTDLPEKTESVIDVALTGEQRKLYAASERKLRMMLQSSQDMNEDRFQVLSALTQLRQLCCDPRLVFENVSHAGAKMDAIAELVTAARESGQKVLIFSQFVSFLDLIADMLDELGVAHMAITGSTPKQRRLELVDTFNMDDTPVMLISLKAGGTGLNLTGASVVIHADPWWNEAAQNQATDRAHRIGQRHTVNVYKIVASDTVEERILGLQERKSELARTLLDTQSSVNVAAMTRDDVLALLG</sequence>
<dbReference type="InterPro" id="IPR013663">
    <property type="entry name" value="Helicase_SWF/SNF/SWI_bac"/>
</dbReference>
<dbReference type="EC" id="3.6.4.12" evidence="6"/>
<evidence type="ECO:0000256" key="1">
    <source>
        <dbReference type="ARBA" id="ARBA00022801"/>
    </source>
</evidence>
<feature type="domain" description="Helicase C-terminal" evidence="4">
    <location>
        <begin position="1057"/>
        <end position="1212"/>
    </location>
</feature>
<feature type="region of interest" description="Disordered" evidence="2">
    <location>
        <begin position="130"/>
        <end position="158"/>
    </location>
</feature>
<evidence type="ECO:0000259" key="4">
    <source>
        <dbReference type="PROSITE" id="PS51194"/>
    </source>
</evidence>
<evidence type="ECO:0000313" key="8">
    <source>
        <dbReference type="Proteomes" id="UP000029074"/>
    </source>
</evidence>
<dbReference type="InterPro" id="IPR001650">
    <property type="entry name" value="Helicase_C-like"/>
</dbReference>
<dbReference type="InterPro" id="IPR027417">
    <property type="entry name" value="P-loop_NTPase"/>
</dbReference>
<dbReference type="GO" id="GO:0003678">
    <property type="term" value="F:DNA helicase activity"/>
    <property type="evidence" value="ECO:0007669"/>
    <property type="project" value="UniProtKB-EC"/>
</dbReference>
<accession>D1NTD4</accession>
<evidence type="ECO:0000256" key="2">
    <source>
        <dbReference type="SAM" id="MobiDB-lite"/>
    </source>
</evidence>
<dbReference type="Proteomes" id="UP000003656">
    <property type="component" value="Unassembled WGS sequence"/>
</dbReference>
<dbReference type="CDD" id="cd18012">
    <property type="entry name" value="DEXQc_arch_SWI2_SNF2"/>
    <property type="match status" value="1"/>
</dbReference>
<evidence type="ECO:0000313" key="7">
    <source>
        <dbReference type="Proteomes" id="UP000003656"/>
    </source>
</evidence>
<keyword evidence="1 6" id="KW-0378">Hydrolase</keyword>
<dbReference type="PANTHER" id="PTHR10799">
    <property type="entry name" value="SNF2/RAD54 HELICASE FAMILY"/>
    <property type="match status" value="1"/>
</dbReference>
<dbReference type="InterPro" id="IPR000330">
    <property type="entry name" value="SNF2_N"/>
</dbReference>
<dbReference type="Gene3D" id="3.40.50.10810">
    <property type="entry name" value="Tandem AAA-ATPase domain"/>
    <property type="match status" value="1"/>
</dbReference>
<dbReference type="InterPro" id="IPR049730">
    <property type="entry name" value="SNF2/RAD54-like_C"/>
</dbReference>
<dbReference type="OrthoDB" id="9760715at2"/>
<dbReference type="EMBL" id="JGYW01000009">
    <property type="protein sequence ID" value="KFI57694.1"/>
    <property type="molecule type" value="Genomic_DNA"/>
</dbReference>
<dbReference type="Proteomes" id="UP000029074">
    <property type="component" value="Unassembled WGS sequence"/>
</dbReference>
<dbReference type="Gene3D" id="3.40.50.300">
    <property type="entry name" value="P-loop containing nucleotide triphosphate hydrolases"/>
    <property type="match status" value="1"/>
</dbReference>
<gene>
    <name evidence="6" type="ORF">BGLCM_1384</name>
    <name evidence="5" type="ORF">BIFGAL_03091</name>
</gene>
<dbReference type="AlphaFoldDB" id="D1NTD4"/>
<dbReference type="GO" id="GO:0005524">
    <property type="term" value="F:ATP binding"/>
    <property type="evidence" value="ECO:0007669"/>
    <property type="project" value="InterPro"/>
</dbReference>